<dbReference type="RefSeq" id="WP_190886618.1">
    <property type="nucleotide sequence ID" value="NZ_JACWZY010000005.1"/>
</dbReference>
<protein>
    <submittedName>
        <fullName evidence="2">DUF4157 domain-containing protein</fullName>
    </submittedName>
</protein>
<dbReference type="InterPro" id="IPR025295">
    <property type="entry name" value="eCIS_core_dom"/>
</dbReference>
<proteinExistence type="predicted"/>
<dbReference type="EMBL" id="JACWZY010000005">
    <property type="protein sequence ID" value="MBD2700765.1"/>
    <property type="molecule type" value="Genomic_DNA"/>
</dbReference>
<gene>
    <name evidence="2" type="ORF">IC229_08960</name>
</gene>
<sequence length="602" mass="66808">MKNRVLHKPEPVHTNVPFIAAKSALTVSQPGDASEREADAVAERVTGDSTADVLPSATFVPPAIQRKCAECEEEEKTVQRQEQSTATSPSGTYALKSQLDNQAGQGSVLPGGTRQQMEGAFGTDFGGVRVHIDNQAVMLSRQLNAHAFTYGKDIYFDDGRFDTSSSGGQKLLAHELTHVVQQSGAVQRQIQRQEAPQDTTVPPPTELYEMTDEDWEEAFREQQELIDFVLESFRRPGRADSVTFLSRLRGLSASQATQLAYSDTFFNEIGRTFRGRSLWTVFSILFFNNRQNEPYTRLSMAMFMGDARLVVDLLSMIVLQQTDARFYEMLRRALAHEFNGNALLPEMLRLIDHRSDVGISQRHDATYDEVHYEKNAAGNYALSTMTGTISANSYISGNDLRVIVRIRFMDGNSGQGFYFLGDNTDVYDRWQRAMTNAWNNKFAATNGVNTLNVVFVPLFLSEPDPQAMSIRVMTDKTQRCSPSTEPGRSEQTCWFLNVSDRTVAHEFGHILGASDEYNLPGSYQEVRNAGITLSPEDMMASTVEGIRGAARPAIGARGGYDVPSLMGSGSTVVETRHLSRLMRLINAGLPAGTPPFQLRSRS</sequence>
<evidence type="ECO:0000313" key="2">
    <source>
        <dbReference type="EMBL" id="MBD2700765.1"/>
    </source>
</evidence>
<dbReference type="SUPFAM" id="SSF55486">
    <property type="entry name" value="Metalloproteases ('zincins'), catalytic domain"/>
    <property type="match status" value="1"/>
</dbReference>
<dbReference type="AlphaFoldDB" id="A0A926XVP1"/>
<name>A0A926XVP1_9BACT</name>
<feature type="domain" description="eCIS core" evidence="1">
    <location>
        <begin position="109"/>
        <end position="185"/>
    </location>
</feature>
<accession>A0A926XVP1</accession>
<comment type="caution">
    <text evidence="2">The sequence shown here is derived from an EMBL/GenBank/DDBJ whole genome shotgun (WGS) entry which is preliminary data.</text>
</comment>
<reference evidence="2" key="1">
    <citation type="submission" date="2020-09" db="EMBL/GenBank/DDBJ databases">
        <authorList>
            <person name="Kim M.K."/>
        </authorList>
    </citation>
    <scope>NUCLEOTIDE SEQUENCE</scope>
    <source>
        <strain evidence="2">BT702</strain>
    </source>
</reference>
<evidence type="ECO:0000259" key="1">
    <source>
        <dbReference type="Pfam" id="PF13699"/>
    </source>
</evidence>
<evidence type="ECO:0000313" key="3">
    <source>
        <dbReference type="Proteomes" id="UP000598820"/>
    </source>
</evidence>
<keyword evidence="3" id="KW-1185">Reference proteome</keyword>
<dbReference type="Pfam" id="PF13699">
    <property type="entry name" value="eCIS_core"/>
    <property type="match status" value="1"/>
</dbReference>
<organism evidence="2 3">
    <name type="scientific">Spirosoma profusum</name>
    <dbReference type="NCBI Taxonomy" id="2771354"/>
    <lineage>
        <taxon>Bacteria</taxon>
        <taxon>Pseudomonadati</taxon>
        <taxon>Bacteroidota</taxon>
        <taxon>Cytophagia</taxon>
        <taxon>Cytophagales</taxon>
        <taxon>Cytophagaceae</taxon>
        <taxon>Spirosoma</taxon>
    </lineage>
</organism>
<dbReference type="Proteomes" id="UP000598820">
    <property type="component" value="Unassembled WGS sequence"/>
</dbReference>